<evidence type="ECO:0000313" key="1">
    <source>
        <dbReference type="EMBL" id="BBL04815.1"/>
    </source>
</evidence>
<dbReference type="RefSeq" id="WP_141413155.1">
    <property type="nucleotide sequence ID" value="NZ_AP019735.1"/>
</dbReference>
<dbReference type="EMBL" id="AP019735">
    <property type="protein sequence ID" value="BBL04815.1"/>
    <property type="molecule type" value="Genomic_DNA"/>
</dbReference>
<dbReference type="GeneID" id="78342846"/>
<name>A0A3D3YQJ3_9BACT</name>
<organism evidence="1 2">
    <name type="scientific">Alistipes communis</name>
    <dbReference type="NCBI Taxonomy" id="2585118"/>
    <lineage>
        <taxon>Bacteria</taxon>
        <taxon>Pseudomonadati</taxon>
        <taxon>Bacteroidota</taxon>
        <taxon>Bacteroidia</taxon>
        <taxon>Bacteroidales</taxon>
        <taxon>Rikenellaceae</taxon>
        <taxon>Alistipes</taxon>
    </lineage>
</organism>
<gene>
    <name evidence="1" type="ORF">A5CBH24_21280</name>
</gene>
<reference evidence="2" key="1">
    <citation type="submission" date="2019-06" db="EMBL/GenBank/DDBJ databases">
        <title>Alistipes onderdonkii subsp. vulgaris subsp. nov., Alistipes dispar sp. nov. and Alistipes communis sp. nov., isolated from human faeces, and creation of Alistipes onderdonkii subsp. onderdonkii subsp. nov.</title>
        <authorList>
            <person name="Sakamoto M."/>
            <person name="Ikeyama N."/>
            <person name="Ogata Y."/>
            <person name="Suda W."/>
            <person name="Iino T."/>
            <person name="Hattori M."/>
            <person name="Ohkuma M."/>
        </authorList>
    </citation>
    <scope>NUCLEOTIDE SEQUENCE [LARGE SCALE GENOMIC DNA]</scope>
    <source>
        <strain evidence="2">5CBH24</strain>
    </source>
</reference>
<accession>A0A3D3YQJ3</accession>
<dbReference type="KEGG" id="acou:A5CBH24_21280"/>
<proteinExistence type="predicted"/>
<sequence>MGILFGNETKKCPECGMIIPSEARKCPYCRTEFGEPSLSDDLNRFGCLGYPSVILTILLLLHTCS</sequence>
<protein>
    <submittedName>
        <fullName evidence="1">Uncharacterized protein</fullName>
    </submittedName>
</protein>
<dbReference type="Proteomes" id="UP000318946">
    <property type="component" value="Chromosome"/>
</dbReference>
<evidence type="ECO:0000313" key="2">
    <source>
        <dbReference type="Proteomes" id="UP000318946"/>
    </source>
</evidence>
<accession>A0A4Y1XPB4</accession>
<keyword evidence="2" id="KW-1185">Reference proteome</keyword>
<accession>A0A4Y1WVT4</accession>
<dbReference type="AlphaFoldDB" id="A0A3D3YQJ3"/>
<dbReference type="OrthoDB" id="1100833at2"/>